<dbReference type="InterPro" id="IPR041382">
    <property type="entry name" value="SH3_16"/>
</dbReference>
<dbReference type="PROSITE" id="PS51935">
    <property type="entry name" value="NLPC_P60"/>
    <property type="match status" value="1"/>
</dbReference>
<dbReference type="PANTHER" id="PTHR47053">
    <property type="entry name" value="MUREIN DD-ENDOPEPTIDASE MEPH-RELATED"/>
    <property type="match status" value="1"/>
</dbReference>
<evidence type="ECO:0000256" key="1">
    <source>
        <dbReference type="ARBA" id="ARBA00007074"/>
    </source>
</evidence>
<comment type="similarity">
    <text evidence="1">Belongs to the peptidase C40 family.</text>
</comment>
<evidence type="ECO:0000256" key="2">
    <source>
        <dbReference type="ARBA" id="ARBA00022670"/>
    </source>
</evidence>
<feature type="domain" description="NlpC/P60" evidence="5">
    <location>
        <begin position="110"/>
        <end position="232"/>
    </location>
</feature>
<proteinExistence type="inferred from homology"/>
<dbReference type="Pfam" id="PF18348">
    <property type="entry name" value="SH3_16"/>
    <property type="match status" value="1"/>
</dbReference>
<dbReference type="PANTHER" id="PTHR47053:SF1">
    <property type="entry name" value="MUREIN DD-ENDOPEPTIDASE MEPH-RELATED"/>
    <property type="match status" value="1"/>
</dbReference>
<evidence type="ECO:0000256" key="3">
    <source>
        <dbReference type="ARBA" id="ARBA00022801"/>
    </source>
</evidence>
<accession>A0A382FDL6</accession>
<dbReference type="InterPro" id="IPR051202">
    <property type="entry name" value="Peptidase_C40"/>
</dbReference>
<keyword evidence="2" id="KW-0645">Protease</keyword>
<dbReference type="InterPro" id="IPR000064">
    <property type="entry name" value="NLP_P60_dom"/>
</dbReference>
<evidence type="ECO:0000313" key="6">
    <source>
        <dbReference type="EMBL" id="SVB60769.1"/>
    </source>
</evidence>
<dbReference type="Pfam" id="PF00877">
    <property type="entry name" value="NLPC_P60"/>
    <property type="match status" value="1"/>
</dbReference>
<dbReference type="GO" id="GO:0006508">
    <property type="term" value="P:proteolysis"/>
    <property type="evidence" value="ECO:0007669"/>
    <property type="project" value="UniProtKB-KW"/>
</dbReference>
<dbReference type="EMBL" id="UINC01049238">
    <property type="protein sequence ID" value="SVB60769.1"/>
    <property type="molecule type" value="Genomic_DNA"/>
</dbReference>
<reference evidence="6" key="1">
    <citation type="submission" date="2018-05" db="EMBL/GenBank/DDBJ databases">
        <authorList>
            <person name="Lanie J.A."/>
            <person name="Ng W.-L."/>
            <person name="Kazmierczak K.M."/>
            <person name="Andrzejewski T.M."/>
            <person name="Davidsen T.M."/>
            <person name="Wayne K.J."/>
            <person name="Tettelin H."/>
            <person name="Glass J.I."/>
            <person name="Rusch D."/>
            <person name="Podicherti R."/>
            <person name="Tsui H.-C.T."/>
            <person name="Winkler M.E."/>
        </authorList>
    </citation>
    <scope>NUCLEOTIDE SEQUENCE</scope>
</reference>
<name>A0A382FDL6_9ZZZZ</name>
<dbReference type="Gene3D" id="2.30.30.40">
    <property type="entry name" value="SH3 Domains"/>
    <property type="match status" value="1"/>
</dbReference>
<sequence>MSQFLSKWFIVETAFAQVHQEPTFNSSCLTEGVLGESCRILDQKENWFQVRLEDGYEGWMNSFYGIEQSERNKPTHRIVFPNEKGFFDPLFPFGAKTDQNLPGSIQLTDILEFDQILPVAINLLGIPYKWGGKTSLGFDCSGLVQSVFKPCGLDLPRDSFQQRDFFADYEIDFEECNPGDLHFFGKNGKVTHVAISTGGKGILHAQGMVREDNLGNEKIFSNQKLLDMYMSTHSIRSKFRS</sequence>
<keyword evidence="4" id="KW-0788">Thiol protease</keyword>
<evidence type="ECO:0000259" key="5">
    <source>
        <dbReference type="PROSITE" id="PS51935"/>
    </source>
</evidence>
<evidence type="ECO:0000256" key="4">
    <source>
        <dbReference type="ARBA" id="ARBA00022807"/>
    </source>
</evidence>
<keyword evidence="3" id="KW-0378">Hydrolase</keyword>
<protein>
    <recommendedName>
        <fullName evidence="5">NlpC/P60 domain-containing protein</fullName>
    </recommendedName>
</protein>
<organism evidence="6">
    <name type="scientific">marine metagenome</name>
    <dbReference type="NCBI Taxonomy" id="408172"/>
    <lineage>
        <taxon>unclassified sequences</taxon>
        <taxon>metagenomes</taxon>
        <taxon>ecological metagenomes</taxon>
    </lineage>
</organism>
<dbReference type="Gene3D" id="3.90.1720.10">
    <property type="entry name" value="endopeptidase domain like (from Nostoc punctiforme)"/>
    <property type="match status" value="1"/>
</dbReference>
<dbReference type="AlphaFoldDB" id="A0A382FDL6"/>
<dbReference type="InterPro" id="IPR038765">
    <property type="entry name" value="Papain-like_cys_pep_sf"/>
</dbReference>
<dbReference type="SUPFAM" id="SSF54001">
    <property type="entry name" value="Cysteine proteinases"/>
    <property type="match status" value="1"/>
</dbReference>
<dbReference type="GO" id="GO:0008234">
    <property type="term" value="F:cysteine-type peptidase activity"/>
    <property type="evidence" value="ECO:0007669"/>
    <property type="project" value="UniProtKB-KW"/>
</dbReference>
<gene>
    <name evidence="6" type="ORF">METZ01_LOCUS213623</name>
</gene>